<proteinExistence type="predicted"/>
<dbReference type="AlphaFoldDB" id="A0A1H4A4K8"/>
<dbReference type="PANTHER" id="PTHR45588">
    <property type="entry name" value="TPR DOMAIN-CONTAINING PROTEIN"/>
    <property type="match status" value="1"/>
</dbReference>
<evidence type="ECO:0000313" key="1">
    <source>
        <dbReference type="EMBL" id="SEA30867.1"/>
    </source>
</evidence>
<dbReference type="Gene3D" id="1.25.40.10">
    <property type="entry name" value="Tetratricopeptide repeat domain"/>
    <property type="match status" value="2"/>
</dbReference>
<organism evidence="1 2">
    <name type="scientific">Bizionia paragorgiae</name>
    <dbReference type="NCBI Taxonomy" id="283786"/>
    <lineage>
        <taxon>Bacteria</taxon>
        <taxon>Pseudomonadati</taxon>
        <taxon>Bacteroidota</taxon>
        <taxon>Flavobacteriia</taxon>
        <taxon>Flavobacteriales</taxon>
        <taxon>Flavobacteriaceae</taxon>
        <taxon>Bizionia</taxon>
    </lineage>
</organism>
<evidence type="ECO:0008006" key="3">
    <source>
        <dbReference type="Google" id="ProtNLM"/>
    </source>
</evidence>
<dbReference type="Proteomes" id="UP000198846">
    <property type="component" value="Unassembled WGS sequence"/>
</dbReference>
<dbReference type="PANTHER" id="PTHR45588:SF1">
    <property type="entry name" value="WW DOMAIN-CONTAINING PROTEIN"/>
    <property type="match status" value="1"/>
</dbReference>
<accession>A0A1H4A4K8</accession>
<protein>
    <recommendedName>
        <fullName evidence="3">Tetratricopeptide repeat-containing protein</fullName>
    </recommendedName>
</protein>
<dbReference type="OrthoDB" id="9778494at2"/>
<dbReference type="STRING" id="283786.SAMN04487990_1103"/>
<sequence length="560" mass="62458">MNHFKNTAITIGCVVFIFLSSCKNTTSQPNLDTLNLLRGELKFCGDGQFGEVSFAESCSYETRETFNLAIALLHSFEYIEAEKAFVQVIDADPNCAMAYWGVAMSIYHGLWVPPTPSVLEKGVKLLSVAKSLPKSEKASQYINAIDAFYTDWETTDNQSRKNAYAEKMKALYEANKDDTEVAVFYALALRASAEPSDKSYSKQREAGKILEGLFKKAPNHPGIAHYIIHSYDYPELAHLGLNTARRYATIAPNSAHAQHMPSHLFTRLGLWEESIATNIKSAESAVCYAESLAPGAHWDEEVHAMGYLVYAYLQTGNTTLAREQYDYLKTFKELFPTNLKIAYTAAAIPSRIAVETKSWNEAAALELPQLPGLDWEKFPWQEALLRFAKALGHIHLNDIELASKELDTLHDLKEKLIANKDSYKANQVAIQIKSVAAWINLKKGQSENAITLMTTAADMESKTSKHPVTPGEILPADELLGDLLLALNKPEDALVAYELNLQRRPNRFNGVYGAALAAQQAGQKEKASMYFKILLDLSQHTKSDRKEISEARTYLNQKAI</sequence>
<dbReference type="RefSeq" id="WP_092134053.1">
    <property type="nucleotide sequence ID" value="NZ_FNQK01000010.1"/>
</dbReference>
<dbReference type="EMBL" id="FNQK01000010">
    <property type="protein sequence ID" value="SEA30867.1"/>
    <property type="molecule type" value="Genomic_DNA"/>
</dbReference>
<keyword evidence="2" id="KW-1185">Reference proteome</keyword>
<dbReference type="InterPro" id="IPR011990">
    <property type="entry name" value="TPR-like_helical_dom_sf"/>
</dbReference>
<reference evidence="2" key="1">
    <citation type="submission" date="2016-10" db="EMBL/GenBank/DDBJ databases">
        <authorList>
            <person name="Varghese N."/>
            <person name="Submissions S."/>
        </authorList>
    </citation>
    <scope>NUCLEOTIDE SEQUENCE [LARGE SCALE GENOMIC DNA]</scope>
    <source>
        <strain evidence="2">DSM 23842</strain>
    </source>
</reference>
<dbReference type="SUPFAM" id="SSF48452">
    <property type="entry name" value="TPR-like"/>
    <property type="match status" value="1"/>
</dbReference>
<name>A0A1H4A4K8_BIZPA</name>
<dbReference type="PROSITE" id="PS51257">
    <property type="entry name" value="PROKAR_LIPOPROTEIN"/>
    <property type="match status" value="1"/>
</dbReference>
<gene>
    <name evidence="1" type="ORF">SAMN04487990_1103</name>
</gene>
<evidence type="ECO:0000313" key="2">
    <source>
        <dbReference type="Proteomes" id="UP000198846"/>
    </source>
</evidence>